<evidence type="ECO:0000256" key="2">
    <source>
        <dbReference type="SAM" id="SignalP"/>
    </source>
</evidence>
<dbReference type="Proteomes" id="UP000323653">
    <property type="component" value="Chromosome"/>
</dbReference>
<dbReference type="RefSeq" id="WP_149074022.1">
    <property type="nucleotide sequence ID" value="NZ_CP043329.1"/>
</dbReference>
<evidence type="ECO:0000313" key="3">
    <source>
        <dbReference type="EMBL" id="QEK50938.1"/>
    </source>
</evidence>
<proteinExistence type="predicted"/>
<keyword evidence="4" id="KW-1185">Reference proteome</keyword>
<dbReference type="AlphaFoldDB" id="A0A5C0VE29"/>
<accession>A0A5C0VE29</accession>
<evidence type="ECO:0000313" key="4">
    <source>
        <dbReference type="Proteomes" id="UP000323653"/>
    </source>
</evidence>
<reference evidence="3 4" key="1">
    <citation type="submission" date="2019-08" db="EMBL/GenBank/DDBJ databases">
        <title>Pedobacter sp. nov., isolated from Han river, South Korea.</title>
        <authorList>
            <person name="Lee D.-H."/>
            <person name="Kim Y.-S."/>
            <person name="Hwang E.-M."/>
            <person name="Le Tran T.C."/>
            <person name="Cha C.-J."/>
        </authorList>
    </citation>
    <scope>NUCLEOTIDE SEQUENCE [LARGE SCALE GENOMIC DNA]</scope>
    <source>
        <strain evidence="3 4">CJ43</strain>
    </source>
</reference>
<dbReference type="KEGG" id="pej:FYC62_04060"/>
<feature type="signal peptide" evidence="2">
    <location>
        <begin position="1"/>
        <end position="25"/>
    </location>
</feature>
<evidence type="ECO:0000256" key="1">
    <source>
        <dbReference type="SAM" id="MobiDB-lite"/>
    </source>
</evidence>
<keyword evidence="2" id="KW-0732">Signal</keyword>
<dbReference type="EMBL" id="CP043329">
    <property type="protein sequence ID" value="QEK50938.1"/>
    <property type="molecule type" value="Genomic_DNA"/>
</dbReference>
<name>A0A5C0VE29_9SPHI</name>
<organism evidence="3 4">
    <name type="scientific">Pedobacter aquae</name>
    <dbReference type="NCBI Taxonomy" id="2605747"/>
    <lineage>
        <taxon>Bacteria</taxon>
        <taxon>Pseudomonadati</taxon>
        <taxon>Bacteroidota</taxon>
        <taxon>Sphingobacteriia</taxon>
        <taxon>Sphingobacteriales</taxon>
        <taxon>Sphingobacteriaceae</taxon>
        <taxon>Pedobacter</taxon>
    </lineage>
</organism>
<feature type="chain" id="PRO_5022919991" evidence="2">
    <location>
        <begin position="26"/>
        <end position="111"/>
    </location>
</feature>
<gene>
    <name evidence="3" type="ORF">FYC62_04060</name>
</gene>
<feature type="compositionally biased region" description="Polar residues" evidence="1">
    <location>
        <begin position="92"/>
        <end position="104"/>
    </location>
</feature>
<sequence length="111" mass="11710">MKKKFIIPMIAVAAISGAVLFSAFKANSSSIAAQELWFQYDGSGSVTDPSNYSSGMETPPGCEGSEQVCAIRAQEGAPGQPDITSALQSQINAALQDPSTQQQDVRLRSVE</sequence>
<protein>
    <submittedName>
        <fullName evidence="3">Uncharacterized protein</fullName>
    </submittedName>
</protein>
<feature type="region of interest" description="Disordered" evidence="1">
    <location>
        <begin position="92"/>
        <end position="111"/>
    </location>
</feature>